<dbReference type="Pfam" id="PF00686">
    <property type="entry name" value="CBM_20"/>
    <property type="match status" value="1"/>
</dbReference>
<organism evidence="3">
    <name type="scientific">Physcomitrium patens</name>
    <name type="common">Spreading-leaved earth moss</name>
    <name type="synonym">Physcomitrella patens</name>
    <dbReference type="NCBI Taxonomy" id="3218"/>
    <lineage>
        <taxon>Eukaryota</taxon>
        <taxon>Viridiplantae</taxon>
        <taxon>Streptophyta</taxon>
        <taxon>Embryophyta</taxon>
        <taxon>Bryophyta</taxon>
        <taxon>Bryophytina</taxon>
        <taxon>Bryopsida</taxon>
        <taxon>Funariidae</taxon>
        <taxon>Funariales</taxon>
        <taxon>Funariaceae</taxon>
        <taxon>Physcomitrium</taxon>
    </lineage>
</organism>
<dbReference type="EMBL" id="ABEU02000006">
    <property type="protein sequence ID" value="PNR52974.1"/>
    <property type="molecule type" value="Genomic_DNA"/>
</dbReference>
<dbReference type="Gramene" id="Pp3c6_22980V3.2">
    <property type="protein sequence ID" value="Pp3c6_22980V3.2"/>
    <property type="gene ID" value="Pp3c6_22980"/>
</dbReference>
<accession>A0A2K1KGR6</accession>
<dbReference type="PANTHER" id="PTHR15048:SF0">
    <property type="entry name" value="STARCH-BINDING DOMAIN-CONTAINING PROTEIN 1"/>
    <property type="match status" value="1"/>
</dbReference>
<dbReference type="PANTHER" id="PTHR15048">
    <property type="entry name" value="STARCH-BINDING DOMAIN-CONTAINING PROTEIN 1"/>
    <property type="match status" value="1"/>
</dbReference>
<dbReference type="OMA" id="QRECHFG"/>
<evidence type="ECO:0000313" key="3">
    <source>
        <dbReference type="EMBL" id="PNR52974.1"/>
    </source>
</evidence>
<dbReference type="InterPro" id="IPR002044">
    <property type="entry name" value="CBM20"/>
</dbReference>
<dbReference type="EnsemblPlants" id="Pp3c6_22980V3.2">
    <property type="protein sequence ID" value="Pp3c6_22980V3.2"/>
    <property type="gene ID" value="Pp3c6_22980"/>
</dbReference>
<dbReference type="InterPro" id="IPR013783">
    <property type="entry name" value="Ig-like_fold"/>
</dbReference>
<dbReference type="InterPro" id="IPR013784">
    <property type="entry name" value="Carb-bd-like_fold"/>
</dbReference>
<reference evidence="4" key="3">
    <citation type="submission" date="2020-12" db="UniProtKB">
        <authorList>
            <consortium name="EnsemblPlants"/>
        </authorList>
    </citation>
    <scope>IDENTIFICATION</scope>
</reference>
<dbReference type="STRING" id="3218.A0A2K1KGR6"/>
<evidence type="ECO:0000259" key="2">
    <source>
        <dbReference type="PROSITE" id="PS51166"/>
    </source>
</evidence>
<dbReference type="EnsemblPlants" id="Pp3c6_22980V3.3">
    <property type="protein sequence ID" value="Pp3c6_22980V3.3"/>
    <property type="gene ID" value="Pp3c6_22980"/>
</dbReference>
<dbReference type="GO" id="GO:0016020">
    <property type="term" value="C:membrane"/>
    <property type="evidence" value="ECO:0000318"/>
    <property type="project" value="GO_Central"/>
</dbReference>
<dbReference type="Proteomes" id="UP000006727">
    <property type="component" value="Chromosome 6"/>
</dbReference>
<dbReference type="Gramene" id="Pp3c6_22980V3.1">
    <property type="protein sequence ID" value="Pp3c6_22980V3.1"/>
    <property type="gene ID" value="Pp3c6_22980"/>
</dbReference>
<feature type="compositionally biased region" description="Pro residues" evidence="1">
    <location>
        <begin position="323"/>
        <end position="343"/>
    </location>
</feature>
<reference evidence="3 5" key="2">
    <citation type="journal article" date="2018" name="Plant J.">
        <title>The Physcomitrella patens chromosome-scale assembly reveals moss genome structure and evolution.</title>
        <authorList>
            <person name="Lang D."/>
            <person name="Ullrich K.K."/>
            <person name="Murat F."/>
            <person name="Fuchs J."/>
            <person name="Jenkins J."/>
            <person name="Haas F.B."/>
            <person name="Piednoel M."/>
            <person name="Gundlach H."/>
            <person name="Van Bel M."/>
            <person name="Meyberg R."/>
            <person name="Vives C."/>
            <person name="Morata J."/>
            <person name="Symeonidi A."/>
            <person name="Hiss M."/>
            <person name="Muchero W."/>
            <person name="Kamisugi Y."/>
            <person name="Saleh O."/>
            <person name="Blanc G."/>
            <person name="Decker E.L."/>
            <person name="van Gessel N."/>
            <person name="Grimwood J."/>
            <person name="Hayes R.D."/>
            <person name="Graham S.W."/>
            <person name="Gunter L.E."/>
            <person name="McDaniel S.F."/>
            <person name="Hoernstein S.N.W."/>
            <person name="Larsson A."/>
            <person name="Li F.W."/>
            <person name="Perroud P.F."/>
            <person name="Phillips J."/>
            <person name="Ranjan P."/>
            <person name="Rokshar D.S."/>
            <person name="Rothfels C.J."/>
            <person name="Schneider L."/>
            <person name="Shu S."/>
            <person name="Stevenson D.W."/>
            <person name="Thummler F."/>
            <person name="Tillich M."/>
            <person name="Villarreal Aguilar J.C."/>
            <person name="Widiez T."/>
            <person name="Wong G.K."/>
            <person name="Wymore A."/>
            <person name="Zhang Y."/>
            <person name="Zimmer A.D."/>
            <person name="Quatrano R.S."/>
            <person name="Mayer K.F.X."/>
            <person name="Goodstein D."/>
            <person name="Casacuberta J.M."/>
            <person name="Vandepoele K."/>
            <person name="Reski R."/>
            <person name="Cuming A.C."/>
            <person name="Tuskan G.A."/>
            <person name="Maumus F."/>
            <person name="Salse J."/>
            <person name="Schmutz J."/>
            <person name="Rensing S.A."/>
        </authorList>
    </citation>
    <scope>NUCLEOTIDE SEQUENCE [LARGE SCALE GENOMIC DNA]</scope>
    <source>
        <strain evidence="4 5">cv. Gransden 2004</strain>
    </source>
</reference>
<dbReference type="Gene3D" id="2.60.40.10">
    <property type="entry name" value="Immunoglobulins"/>
    <property type="match status" value="1"/>
</dbReference>
<dbReference type="FunFam" id="2.60.40.10:FF:000552">
    <property type="entry name" value="Related to glucoamylase"/>
    <property type="match status" value="1"/>
</dbReference>
<reference evidence="3 5" key="1">
    <citation type="journal article" date="2008" name="Science">
        <title>The Physcomitrella genome reveals evolutionary insights into the conquest of land by plants.</title>
        <authorList>
            <person name="Rensing S."/>
            <person name="Lang D."/>
            <person name="Zimmer A."/>
            <person name="Terry A."/>
            <person name="Salamov A."/>
            <person name="Shapiro H."/>
            <person name="Nishiyama T."/>
            <person name="Perroud P.-F."/>
            <person name="Lindquist E."/>
            <person name="Kamisugi Y."/>
            <person name="Tanahashi T."/>
            <person name="Sakakibara K."/>
            <person name="Fujita T."/>
            <person name="Oishi K."/>
            <person name="Shin-I T."/>
            <person name="Kuroki Y."/>
            <person name="Toyoda A."/>
            <person name="Suzuki Y."/>
            <person name="Hashimoto A."/>
            <person name="Yamaguchi K."/>
            <person name="Sugano A."/>
            <person name="Kohara Y."/>
            <person name="Fujiyama A."/>
            <person name="Anterola A."/>
            <person name="Aoki S."/>
            <person name="Ashton N."/>
            <person name="Barbazuk W.B."/>
            <person name="Barker E."/>
            <person name="Bennetzen J."/>
            <person name="Bezanilla M."/>
            <person name="Blankenship R."/>
            <person name="Cho S.H."/>
            <person name="Dutcher S."/>
            <person name="Estelle M."/>
            <person name="Fawcett J.A."/>
            <person name="Gundlach H."/>
            <person name="Hanada K."/>
            <person name="Heyl A."/>
            <person name="Hicks K.A."/>
            <person name="Hugh J."/>
            <person name="Lohr M."/>
            <person name="Mayer K."/>
            <person name="Melkozernov A."/>
            <person name="Murata T."/>
            <person name="Nelson D."/>
            <person name="Pils B."/>
            <person name="Prigge M."/>
            <person name="Reiss B."/>
            <person name="Renner T."/>
            <person name="Rombauts S."/>
            <person name="Rushton P."/>
            <person name="Sanderfoot A."/>
            <person name="Schween G."/>
            <person name="Shiu S.-H."/>
            <person name="Stueber K."/>
            <person name="Theodoulou F.L."/>
            <person name="Tu H."/>
            <person name="Van de Peer Y."/>
            <person name="Verrier P.J."/>
            <person name="Waters E."/>
            <person name="Wood A."/>
            <person name="Yang L."/>
            <person name="Cove D."/>
            <person name="Cuming A."/>
            <person name="Hasebe M."/>
            <person name="Lucas S."/>
            <person name="Mishler D.B."/>
            <person name="Reski R."/>
            <person name="Grigoriev I."/>
            <person name="Quatrano R.S."/>
            <person name="Boore J.L."/>
        </authorList>
    </citation>
    <scope>NUCLEOTIDE SEQUENCE [LARGE SCALE GENOMIC DNA]</scope>
    <source>
        <strain evidence="4 5">cv. Gransden 2004</strain>
    </source>
</reference>
<protein>
    <recommendedName>
        <fullName evidence="2">CBM20 domain-containing protein</fullName>
    </recommendedName>
</protein>
<dbReference type="SMART" id="SM01065">
    <property type="entry name" value="CBM_2"/>
    <property type="match status" value="1"/>
</dbReference>
<dbReference type="Gramene" id="Pp3c6_22980V3.3">
    <property type="protein sequence ID" value="Pp3c6_22980V3.3"/>
    <property type="gene ID" value="Pp3c6_22980"/>
</dbReference>
<dbReference type="FunCoup" id="A0A2K1KGR6">
    <property type="interactions" value="158"/>
</dbReference>
<feature type="region of interest" description="Disordered" evidence="1">
    <location>
        <begin position="293"/>
        <end position="363"/>
    </location>
</feature>
<evidence type="ECO:0000256" key="1">
    <source>
        <dbReference type="SAM" id="MobiDB-lite"/>
    </source>
</evidence>
<dbReference type="RefSeq" id="XP_073390959.1">
    <property type="nucleotide sequence ID" value="XM_073534858.1"/>
</dbReference>
<dbReference type="AlphaFoldDB" id="A0A2K1KGR6"/>
<dbReference type="Gramene" id="Pp3c6_22980V3.4">
    <property type="protein sequence ID" value="Pp3c6_22980V3.4"/>
    <property type="gene ID" value="Pp3c6_22980"/>
</dbReference>
<dbReference type="PaxDb" id="3218-PP1S103_94V6.2"/>
<evidence type="ECO:0000313" key="4">
    <source>
        <dbReference type="EnsemblPlants" id="Pp3c6_22980V3.1"/>
    </source>
</evidence>
<dbReference type="GeneID" id="112283652"/>
<dbReference type="OrthoDB" id="550577at2759"/>
<dbReference type="EnsemblPlants" id="Pp3c6_22980V3.4">
    <property type="protein sequence ID" value="Pp3c6_22980V3.4"/>
    <property type="gene ID" value="Pp3c6_22980"/>
</dbReference>
<sequence>MVAMAAIVKPFRVVCLHEGHVVDPERIFRGKRPQASLSTQAGVFSRVVGLKVPLVKAAPKRFFRASALPEDDLVAETTPVIQEPLQVEHTSAGEPDFEGPTVKVKFELQRECHFGQQFKVVGSDPQFGNWDPSAAVPLNWSEGHLWTADLDVPEGKKIEYKYILVSDQEETVEWQPGSNGVLETVAGAGPLLLSEPWEEPQPESIDDVDAQPAGEEPVSDDIEASSPADAVADVVASAAAGALNAGLTAAKAVEGTVDSVSSNGKTNGVADKKEGASTGVEIPVVDAALAATAEPAKSAAPPAESAAPPAESAAPPSKFAAPPSKPAAPPSKPAAPPSKPAAPPAKEVRGTSTKTQKTTSNDA</sequence>
<name>A0A2K1KGR6_PHYPA</name>
<dbReference type="PROSITE" id="PS51166">
    <property type="entry name" value="CBM20"/>
    <property type="match status" value="1"/>
</dbReference>
<dbReference type="SUPFAM" id="SSF49452">
    <property type="entry name" value="Starch-binding domain-like"/>
    <property type="match status" value="1"/>
</dbReference>
<dbReference type="CDD" id="cd05467">
    <property type="entry name" value="CBM20"/>
    <property type="match status" value="1"/>
</dbReference>
<dbReference type="GO" id="GO:2001070">
    <property type="term" value="F:starch binding"/>
    <property type="evidence" value="ECO:0007669"/>
    <property type="project" value="InterPro"/>
</dbReference>
<proteinExistence type="predicted"/>
<feature type="compositionally biased region" description="Low complexity" evidence="1">
    <location>
        <begin position="293"/>
        <end position="322"/>
    </location>
</feature>
<evidence type="ECO:0000313" key="5">
    <source>
        <dbReference type="Proteomes" id="UP000006727"/>
    </source>
</evidence>
<feature type="region of interest" description="Disordered" evidence="1">
    <location>
        <begin position="193"/>
        <end position="227"/>
    </location>
</feature>
<feature type="compositionally biased region" description="Acidic residues" evidence="1">
    <location>
        <begin position="196"/>
        <end position="209"/>
    </location>
</feature>
<feature type="compositionally biased region" description="Polar residues" evidence="1">
    <location>
        <begin position="350"/>
        <end position="363"/>
    </location>
</feature>
<dbReference type="EnsemblPlants" id="Pp3c6_22980V3.1">
    <property type="protein sequence ID" value="Pp3c6_22980V3.1"/>
    <property type="gene ID" value="Pp3c6_22980"/>
</dbReference>
<feature type="domain" description="CBM20" evidence="2">
    <location>
        <begin position="96"/>
        <end position="199"/>
    </location>
</feature>
<gene>
    <name evidence="4" type="primary">LOC112283652</name>
    <name evidence="3" type="ORF">PHYPA_009349</name>
</gene>
<keyword evidence="5" id="KW-1185">Reference proteome</keyword>